<comment type="caution">
    <text evidence="1">The sequence shown here is derived from an EMBL/GenBank/DDBJ whole genome shotgun (WGS) entry which is preliminary data.</text>
</comment>
<dbReference type="GO" id="GO:0016853">
    <property type="term" value="F:isomerase activity"/>
    <property type="evidence" value="ECO:0007669"/>
    <property type="project" value="InterPro"/>
</dbReference>
<evidence type="ECO:0000313" key="2">
    <source>
        <dbReference type="Proteomes" id="UP000010420"/>
    </source>
</evidence>
<dbReference type="InterPro" id="IPR037481">
    <property type="entry name" value="LacX"/>
</dbReference>
<dbReference type="InterPro" id="IPR008183">
    <property type="entry name" value="Aldose_1/G6P_1-epimerase"/>
</dbReference>
<proteinExistence type="predicted"/>
<organism evidence="1 2">
    <name type="scientific">Clostridium celatum DSM 1785</name>
    <dbReference type="NCBI Taxonomy" id="545697"/>
    <lineage>
        <taxon>Bacteria</taxon>
        <taxon>Bacillati</taxon>
        <taxon>Bacillota</taxon>
        <taxon>Clostridia</taxon>
        <taxon>Eubacteriales</taxon>
        <taxon>Clostridiaceae</taxon>
        <taxon>Clostridium</taxon>
    </lineage>
</organism>
<dbReference type="SUPFAM" id="SSF74650">
    <property type="entry name" value="Galactose mutarotase-like"/>
    <property type="match status" value="1"/>
</dbReference>
<evidence type="ECO:0000313" key="1">
    <source>
        <dbReference type="EMBL" id="EKY29407.1"/>
    </source>
</evidence>
<reference evidence="1 2" key="1">
    <citation type="submission" date="2012-05" db="EMBL/GenBank/DDBJ databases">
        <authorList>
            <person name="Weinstock G."/>
            <person name="Sodergren E."/>
            <person name="Lobos E.A."/>
            <person name="Fulton L."/>
            <person name="Fulton R."/>
            <person name="Courtney L."/>
            <person name="Fronick C."/>
            <person name="O'Laughlin M."/>
            <person name="Godfrey J."/>
            <person name="Wilson R.M."/>
            <person name="Miner T."/>
            <person name="Farmer C."/>
            <person name="Delehaunty K."/>
            <person name="Cordes M."/>
            <person name="Minx P."/>
            <person name="Tomlinson C."/>
            <person name="Chen J."/>
            <person name="Wollam A."/>
            <person name="Pepin K.H."/>
            <person name="Bhonagiri V."/>
            <person name="Zhang X."/>
            <person name="Suruliraj S."/>
            <person name="Warren W."/>
            <person name="Mitreva M."/>
            <person name="Mardis E.R."/>
            <person name="Wilson R.K."/>
        </authorList>
    </citation>
    <scope>NUCLEOTIDE SEQUENCE [LARGE SCALE GENOMIC DNA]</scope>
    <source>
        <strain evidence="1 2">DSM 1785</strain>
    </source>
</reference>
<dbReference type="InterPro" id="IPR011013">
    <property type="entry name" value="Gal_mutarotase_sf_dom"/>
</dbReference>
<dbReference type="GO" id="GO:0030246">
    <property type="term" value="F:carbohydrate binding"/>
    <property type="evidence" value="ECO:0007669"/>
    <property type="project" value="InterPro"/>
</dbReference>
<protein>
    <submittedName>
        <fullName evidence="1">Aldose 1-epimerase</fullName>
    </submittedName>
</protein>
<name>L1QPB2_9CLOT</name>
<gene>
    <name evidence="1" type="ORF">HMPREF0216_00268</name>
</gene>
<dbReference type="CDD" id="cd09024">
    <property type="entry name" value="Aldose_epim_lacX"/>
    <property type="match status" value="1"/>
</dbReference>
<dbReference type="PANTHER" id="PTHR11122">
    <property type="entry name" value="APOSPORY-ASSOCIATED PROTEIN C-RELATED"/>
    <property type="match status" value="1"/>
</dbReference>
<dbReference type="GO" id="GO:0005975">
    <property type="term" value="P:carbohydrate metabolic process"/>
    <property type="evidence" value="ECO:0007669"/>
    <property type="project" value="InterPro"/>
</dbReference>
<dbReference type="HOGENOM" id="CLU_057834_1_0_9"/>
<dbReference type="InterPro" id="IPR014718">
    <property type="entry name" value="GH-type_carb-bd"/>
</dbReference>
<dbReference type="Proteomes" id="UP000010420">
    <property type="component" value="Unassembled WGS sequence"/>
</dbReference>
<dbReference type="STRING" id="545697.HMPREF0216_00268"/>
<dbReference type="EMBL" id="AMEZ01000009">
    <property type="protein sequence ID" value="EKY29407.1"/>
    <property type="molecule type" value="Genomic_DNA"/>
</dbReference>
<dbReference type="PATRIC" id="fig|545697.3.peg.264"/>
<dbReference type="Gene3D" id="2.70.98.10">
    <property type="match status" value="1"/>
</dbReference>
<dbReference type="AlphaFoldDB" id="L1QPB2"/>
<dbReference type="PANTHER" id="PTHR11122:SF13">
    <property type="entry name" value="GLUCOSE-6-PHOSPHATE 1-EPIMERASE"/>
    <property type="match status" value="1"/>
</dbReference>
<keyword evidence="2" id="KW-1185">Reference proteome</keyword>
<dbReference type="RefSeq" id="WP_005210192.1">
    <property type="nucleotide sequence ID" value="NZ_KB291603.1"/>
</dbReference>
<dbReference type="Pfam" id="PF01263">
    <property type="entry name" value="Aldose_epim"/>
    <property type="match status" value="1"/>
</dbReference>
<dbReference type="eggNOG" id="COG2017">
    <property type="taxonomic scope" value="Bacteria"/>
</dbReference>
<accession>L1QPB2</accession>
<sequence>MIYTLENNNIRISASSHGAELHNITEKESNIEYLWNGNSNYWSYHAPVLFPIVGKVKDGVYRVDGREYKLPQHGLARVREFELIEKTDNKLVFELTYSEETLDIYPYKFSLKIEYTLLEKSVVTSYIVENKDDKDIYFQIGAHPAFMCPILPGEIIQDYYFEFNEKEDLQQKVVGPEGYIKREKKPGLKNENIIPLSFDLFKDDALVFENLKSNKISIKSRNHDKYITMDFTGFPYMGLWTKVTGAPFVCIEPWYGHADYEDFNGELKDKEGIQKLAVGEKFNSSYTLTIK</sequence>
<dbReference type="OrthoDB" id="9795355at2"/>